<dbReference type="PANTHER" id="PTHR46172">
    <property type="entry name" value="DNA POLYMERASE EPSILON SUBUNIT 3"/>
    <property type="match status" value="1"/>
</dbReference>
<evidence type="ECO:0000259" key="6">
    <source>
        <dbReference type="Pfam" id="PF00808"/>
    </source>
</evidence>
<evidence type="ECO:0000313" key="7">
    <source>
        <dbReference type="EMBL" id="WWC86459.1"/>
    </source>
</evidence>
<evidence type="ECO:0000256" key="4">
    <source>
        <dbReference type="ARBA" id="ARBA00042096"/>
    </source>
</evidence>
<dbReference type="InterPro" id="IPR009072">
    <property type="entry name" value="Histone-fold"/>
</dbReference>
<evidence type="ECO:0000313" key="8">
    <source>
        <dbReference type="Proteomes" id="UP001355207"/>
    </source>
</evidence>
<dbReference type="GO" id="GO:0008623">
    <property type="term" value="C:CHRAC"/>
    <property type="evidence" value="ECO:0007669"/>
    <property type="project" value="TreeGrafter"/>
</dbReference>
<dbReference type="GeneID" id="91092008"/>
<dbReference type="Pfam" id="PF00808">
    <property type="entry name" value="CBFD_NFYB_HMF"/>
    <property type="match status" value="1"/>
</dbReference>
<keyword evidence="8" id="KW-1185">Reference proteome</keyword>
<dbReference type="GO" id="GO:0006272">
    <property type="term" value="P:leading strand elongation"/>
    <property type="evidence" value="ECO:0007669"/>
    <property type="project" value="TreeGrafter"/>
</dbReference>
<feature type="compositionally biased region" description="Acidic residues" evidence="5">
    <location>
        <begin position="158"/>
        <end position="187"/>
    </location>
</feature>
<proteinExistence type="predicted"/>
<name>A0AAX4JM34_9TREE</name>
<feature type="compositionally biased region" description="Acidic residues" evidence="5">
    <location>
        <begin position="195"/>
        <end position="218"/>
    </location>
</feature>
<dbReference type="Proteomes" id="UP001355207">
    <property type="component" value="Chromosome 1"/>
</dbReference>
<protein>
    <recommendedName>
        <fullName evidence="3">DNA polymerase epsilon subunit D</fullName>
    </recommendedName>
    <alternativeName>
        <fullName evidence="4">DNA polymerase II subunit D</fullName>
    </alternativeName>
</protein>
<dbReference type="RefSeq" id="XP_066073222.1">
    <property type="nucleotide sequence ID" value="XM_066217125.1"/>
</dbReference>
<dbReference type="AlphaFoldDB" id="A0AAX4JM34"/>
<dbReference type="GO" id="GO:0008622">
    <property type="term" value="C:epsilon DNA polymerase complex"/>
    <property type="evidence" value="ECO:0007669"/>
    <property type="project" value="TreeGrafter"/>
</dbReference>
<accession>A0AAX4JM34</accession>
<dbReference type="PANTHER" id="PTHR46172:SF1">
    <property type="entry name" value="DNA POLYMERASE EPSILON SUBUNIT 3"/>
    <property type="match status" value="1"/>
</dbReference>
<dbReference type="Gene3D" id="1.10.20.10">
    <property type="entry name" value="Histone, subunit A"/>
    <property type="match status" value="1"/>
</dbReference>
<dbReference type="InterPro" id="IPR051377">
    <property type="entry name" value="DNA_Pol-Epsilon_Subunit"/>
</dbReference>
<dbReference type="EMBL" id="CP144098">
    <property type="protein sequence ID" value="WWC86459.1"/>
    <property type="molecule type" value="Genomic_DNA"/>
</dbReference>
<dbReference type="CDD" id="cd22928">
    <property type="entry name" value="HFD_POLE3_DPB4"/>
    <property type="match status" value="1"/>
</dbReference>
<feature type="region of interest" description="Disordered" evidence="5">
    <location>
        <begin position="133"/>
        <end position="218"/>
    </location>
</feature>
<reference evidence="7 8" key="1">
    <citation type="submission" date="2024-01" db="EMBL/GenBank/DDBJ databases">
        <title>Comparative genomics of Cryptococcus and Kwoniella reveals pathogenesis evolution and contrasting modes of karyotype evolution via chromosome fusion or intercentromeric recombination.</title>
        <authorList>
            <person name="Coelho M.A."/>
            <person name="David-Palma M."/>
            <person name="Shea T."/>
            <person name="Bowers K."/>
            <person name="McGinley-Smith S."/>
            <person name="Mohammad A.W."/>
            <person name="Gnirke A."/>
            <person name="Yurkov A.M."/>
            <person name="Nowrousian M."/>
            <person name="Sun S."/>
            <person name="Cuomo C.A."/>
            <person name="Heitman J."/>
        </authorList>
    </citation>
    <scope>NUCLEOTIDE SEQUENCE [LARGE SCALE GENOMIC DNA]</scope>
    <source>
        <strain evidence="7 8">CBS 6074</strain>
    </source>
</reference>
<evidence type="ECO:0000256" key="2">
    <source>
        <dbReference type="ARBA" id="ARBA00023242"/>
    </source>
</evidence>
<dbReference type="InterPro" id="IPR003958">
    <property type="entry name" value="CBFA_NFYB_domain"/>
</dbReference>
<gene>
    <name evidence="7" type="ORF">L201_001336</name>
</gene>
<comment type="subcellular location">
    <subcellularLocation>
        <location evidence="1">Nucleus</location>
    </subcellularLocation>
</comment>
<dbReference type="GO" id="GO:0006974">
    <property type="term" value="P:DNA damage response"/>
    <property type="evidence" value="ECO:0007669"/>
    <property type="project" value="TreeGrafter"/>
</dbReference>
<organism evidence="7 8">
    <name type="scientific">Kwoniella dendrophila CBS 6074</name>
    <dbReference type="NCBI Taxonomy" id="1295534"/>
    <lineage>
        <taxon>Eukaryota</taxon>
        <taxon>Fungi</taxon>
        <taxon>Dikarya</taxon>
        <taxon>Basidiomycota</taxon>
        <taxon>Agaricomycotina</taxon>
        <taxon>Tremellomycetes</taxon>
        <taxon>Tremellales</taxon>
        <taxon>Cryptococcaceae</taxon>
        <taxon>Kwoniella</taxon>
    </lineage>
</organism>
<dbReference type="GO" id="GO:0046982">
    <property type="term" value="F:protein heterodimerization activity"/>
    <property type="evidence" value="ECO:0007669"/>
    <property type="project" value="InterPro"/>
</dbReference>
<evidence type="ECO:0000256" key="1">
    <source>
        <dbReference type="ARBA" id="ARBA00004123"/>
    </source>
</evidence>
<feature type="domain" description="Transcription factor CBF/NF-Y/archaeal histone" evidence="6">
    <location>
        <begin position="37"/>
        <end position="101"/>
    </location>
</feature>
<evidence type="ECO:0000256" key="5">
    <source>
        <dbReference type="SAM" id="MobiDB-lite"/>
    </source>
</evidence>
<feature type="region of interest" description="Disordered" evidence="5">
    <location>
        <begin position="1"/>
        <end position="24"/>
    </location>
</feature>
<sequence>MPPKQGTLQPQITKQTPIQSASFQQQKANSVGIGEYELPKSNITKLAKGSLPDNVKMQHDVVLALLRGSTLFINYLSSAAHDVALDRSGRTITAADVIKAITELDFGPSDALVPLLEQELQAYRNHVQAAKLAKKSASASTGGRGKAGRKSTGTVNDGDVEMVDDDEEAEDNENGEEGGEEDEEGEGENNGAAGDESEVQEAAEGEGEDGQDEIDQDV</sequence>
<dbReference type="GO" id="GO:0031490">
    <property type="term" value="F:chromatin DNA binding"/>
    <property type="evidence" value="ECO:0007669"/>
    <property type="project" value="TreeGrafter"/>
</dbReference>
<keyword evidence="2" id="KW-0539">Nucleus</keyword>
<evidence type="ECO:0000256" key="3">
    <source>
        <dbReference type="ARBA" id="ARBA00039775"/>
    </source>
</evidence>
<dbReference type="SUPFAM" id="SSF47113">
    <property type="entry name" value="Histone-fold"/>
    <property type="match status" value="1"/>
</dbReference>
<dbReference type="GO" id="GO:0031507">
    <property type="term" value="P:heterochromatin formation"/>
    <property type="evidence" value="ECO:0007669"/>
    <property type="project" value="TreeGrafter"/>
</dbReference>